<gene>
    <name evidence="3" type="ORF">Fot_34259</name>
</gene>
<reference evidence="4" key="1">
    <citation type="submission" date="2024-07" db="EMBL/GenBank/DDBJ databases">
        <title>Two chromosome-level genome assemblies of Korean endemic species Abeliophyllum distichum and Forsythia ovata (Oleaceae).</title>
        <authorList>
            <person name="Jang H."/>
        </authorList>
    </citation>
    <scope>NUCLEOTIDE SEQUENCE [LARGE SCALE GENOMIC DNA]</scope>
</reference>
<accession>A0ABD1SIB6</accession>
<feature type="repeat" description="PPR" evidence="2">
    <location>
        <begin position="60"/>
        <end position="94"/>
    </location>
</feature>
<keyword evidence="4" id="KW-1185">Reference proteome</keyword>
<evidence type="ECO:0000256" key="2">
    <source>
        <dbReference type="PROSITE-ProRule" id="PRU00708"/>
    </source>
</evidence>
<dbReference type="Proteomes" id="UP001604277">
    <property type="component" value="Unassembled WGS sequence"/>
</dbReference>
<comment type="caution">
    <text evidence="3">The sequence shown here is derived from an EMBL/GenBank/DDBJ whole genome shotgun (WGS) entry which is preliminary data.</text>
</comment>
<dbReference type="InterPro" id="IPR002885">
    <property type="entry name" value="PPR_rpt"/>
</dbReference>
<dbReference type="Gene3D" id="1.25.40.10">
    <property type="entry name" value="Tetratricopeptide repeat domain"/>
    <property type="match status" value="1"/>
</dbReference>
<dbReference type="EMBL" id="JBFOLJ010000010">
    <property type="protein sequence ID" value="KAL2500411.1"/>
    <property type="molecule type" value="Genomic_DNA"/>
</dbReference>
<dbReference type="PROSITE" id="PS51375">
    <property type="entry name" value="PPR"/>
    <property type="match status" value="1"/>
</dbReference>
<proteinExistence type="predicted"/>
<dbReference type="AlphaFoldDB" id="A0ABD1SIB6"/>
<organism evidence="3 4">
    <name type="scientific">Forsythia ovata</name>
    <dbReference type="NCBI Taxonomy" id="205694"/>
    <lineage>
        <taxon>Eukaryota</taxon>
        <taxon>Viridiplantae</taxon>
        <taxon>Streptophyta</taxon>
        <taxon>Embryophyta</taxon>
        <taxon>Tracheophyta</taxon>
        <taxon>Spermatophyta</taxon>
        <taxon>Magnoliopsida</taxon>
        <taxon>eudicotyledons</taxon>
        <taxon>Gunneridae</taxon>
        <taxon>Pentapetalae</taxon>
        <taxon>asterids</taxon>
        <taxon>lamiids</taxon>
        <taxon>Lamiales</taxon>
        <taxon>Oleaceae</taxon>
        <taxon>Forsythieae</taxon>
        <taxon>Forsythia</taxon>
    </lineage>
</organism>
<sequence>MHGSPLSLQIDGPSETNSSHAFLPWAPLEHRHLHKIMAFTTATTNLSHTERIFDHIENPTLFIYNVMIKAYVKKGSYKKAIFLFDELHVHGSWPDNDTYPFVFKAVERLGELDLGERIHGLVIKSGLLFDSYVCNSVMDMYGGLRYVQS</sequence>
<evidence type="ECO:0000313" key="3">
    <source>
        <dbReference type="EMBL" id="KAL2500411.1"/>
    </source>
</evidence>
<keyword evidence="1" id="KW-0677">Repeat</keyword>
<dbReference type="PANTHER" id="PTHR47926">
    <property type="entry name" value="PENTATRICOPEPTIDE REPEAT-CONTAINING PROTEIN"/>
    <property type="match status" value="1"/>
</dbReference>
<evidence type="ECO:0000313" key="4">
    <source>
        <dbReference type="Proteomes" id="UP001604277"/>
    </source>
</evidence>
<evidence type="ECO:0000256" key="1">
    <source>
        <dbReference type="ARBA" id="ARBA00022737"/>
    </source>
</evidence>
<dbReference type="Pfam" id="PF13041">
    <property type="entry name" value="PPR_2"/>
    <property type="match status" value="1"/>
</dbReference>
<dbReference type="InterPro" id="IPR011990">
    <property type="entry name" value="TPR-like_helical_dom_sf"/>
</dbReference>
<dbReference type="InterPro" id="IPR046960">
    <property type="entry name" value="PPR_At4g14850-like_plant"/>
</dbReference>
<name>A0ABD1SIB6_9LAMI</name>
<dbReference type="NCBIfam" id="TIGR00756">
    <property type="entry name" value="PPR"/>
    <property type="match status" value="1"/>
</dbReference>
<protein>
    <submittedName>
        <fullName evidence="3">Pentatricopeptide repeat-containing protein</fullName>
    </submittedName>
</protein>